<keyword evidence="2" id="KW-1185">Reference proteome</keyword>
<dbReference type="AlphaFoldDB" id="A0A419I0E2"/>
<organism evidence="1 2">
    <name type="scientific">Amycolatopsis panacis</name>
    <dbReference type="NCBI Taxonomy" id="2340917"/>
    <lineage>
        <taxon>Bacteria</taxon>
        <taxon>Bacillati</taxon>
        <taxon>Actinomycetota</taxon>
        <taxon>Actinomycetes</taxon>
        <taxon>Pseudonocardiales</taxon>
        <taxon>Pseudonocardiaceae</taxon>
        <taxon>Amycolatopsis</taxon>
    </lineage>
</organism>
<dbReference type="InterPro" id="IPR011990">
    <property type="entry name" value="TPR-like_helical_dom_sf"/>
</dbReference>
<dbReference type="Gene3D" id="1.25.40.10">
    <property type="entry name" value="Tetratricopeptide repeat domain"/>
    <property type="match status" value="1"/>
</dbReference>
<dbReference type="Proteomes" id="UP000285112">
    <property type="component" value="Unassembled WGS sequence"/>
</dbReference>
<dbReference type="EMBL" id="QZFV01000098">
    <property type="protein sequence ID" value="RJQ83044.1"/>
    <property type="molecule type" value="Genomic_DNA"/>
</dbReference>
<sequence length="358" mass="39959">MVPVRLWTGREARALRRGLRLSVRAFADHLGVAARTVAKWEALGADTSPRPDTQAILDTALSQAGADAKLRFELLLSAGTTEPLAHHYRSGPREWDYETWTDDLGRAAACLARQEFKVAASLAGRWLRRFDPHGLDSHGLYLHARSLVLLGDLRRDQGEIAGVRSARQTYRRAHHLFRTLDVPRRAAQVELSLAVVDEMSGCLEPAAERYQVLSADCRLSQRDRTRAYLWIGTALSKEGNNEHAVHVMAEAARRFEELEEPEDWSVAQQKLALAYRGAGDITNALRYIGVALSSRSSDSPMQRVRLDTAHAHILLSDQQTADNGLAILTQVARLSNKYGLSHQLRSIEGIRHAFEKTH</sequence>
<dbReference type="OrthoDB" id="3397572at2"/>
<dbReference type="InterPro" id="IPR001387">
    <property type="entry name" value="Cro/C1-type_HTH"/>
</dbReference>
<dbReference type="GO" id="GO:0003677">
    <property type="term" value="F:DNA binding"/>
    <property type="evidence" value="ECO:0007669"/>
    <property type="project" value="InterPro"/>
</dbReference>
<evidence type="ECO:0000313" key="1">
    <source>
        <dbReference type="EMBL" id="RJQ83044.1"/>
    </source>
</evidence>
<gene>
    <name evidence="1" type="ORF">D5S19_20420</name>
</gene>
<dbReference type="CDD" id="cd00093">
    <property type="entry name" value="HTH_XRE"/>
    <property type="match status" value="1"/>
</dbReference>
<name>A0A419I0E2_9PSEU</name>
<comment type="caution">
    <text evidence="1">The sequence shown here is derived from an EMBL/GenBank/DDBJ whole genome shotgun (WGS) entry which is preliminary data.</text>
</comment>
<evidence type="ECO:0000313" key="2">
    <source>
        <dbReference type="Proteomes" id="UP000285112"/>
    </source>
</evidence>
<accession>A0A419I0E2</accession>
<dbReference type="InterPro" id="IPR010982">
    <property type="entry name" value="Lambda_DNA-bd_dom_sf"/>
</dbReference>
<dbReference type="SUPFAM" id="SSF48452">
    <property type="entry name" value="TPR-like"/>
    <property type="match status" value="1"/>
</dbReference>
<protein>
    <recommendedName>
        <fullName evidence="3">XRE family transcriptional regulator</fullName>
    </recommendedName>
</protein>
<reference evidence="1 2" key="1">
    <citation type="submission" date="2018-09" db="EMBL/GenBank/DDBJ databases">
        <title>YIM PH 21725 draft genome.</title>
        <authorList>
            <person name="Miao C."/>
        </authorList>
    </citation>
    <scope>NUCLEOTIDE SEQUENCE [LARGE SCALE GENOMIC DNA]</scope>
    <source>
        <strain evidence="2">YIM PH21725</strain>
    </source>
</reference>
<proteinExistence type="predicted"/>
<dbReference type="Gene3D" id="1.10.260.40">
    <property type="entry name" value="lambda repressor-like DNA-binding domains"/>
    <property type="match status" value="1"/>
</dbReference>
<evidence type="ECO:0008006" key="3">
    <source>
        <dbReference type="Google" id="ProtNLM"/>
    </source>
</evidence>